<reference evidence="4 5" key="1">
    <citation type="journal article" date="2021" name="Hortic Res">
        <title>The domestication of Cucurbita argyrosperma as revealed by the genome of its wild relative.</title>
        <authorList>
            <person name="Barrera-Redondo J."/>
            <person name="Sanchez-de la Vega G."/>
            <person name="Aguirre-Liguori J.A."/>
            <person name="Castellanos-Morales G."/>
            <person name="Gutierrez-Guerrero Y.T."/>
            <person name="Aguirre-Dugua X."/>
            <person name="Aguirre-Planter E."/>
            <person name="Tenaillon M.I."/>
            <person name="Lira-Saade R."/>
            <person name="Eguiarte L.E."/>
        </authorList>
    </citation>
    <scope>NUCLEOTIDE SEQUENCE [LARGE SCALE GENOMIC DNA]</scope>
    <source>
        <strain evidence="4">JBR-2021</strain>
    </source>
</reference>
<evidence type="ECO:0000259" key="3">
    <source>
        <dbReference type="PROSITE" id="PS50089"/>
    </source>
</evidence>
<name>A0AAV6M5B8_9ROSI</name>
<feature type="non-terminal residue" evidence="4">
    <location>
        <position position="1"/>
    </location>
</feature>
<feature type="compositionally biased region" description="Polar residues" evidence="2">
    <location>
        <begin position="401"/>
        <end position="411"/>
    </location>
</feature>
<dbReference type="AlphaFoldDB" id="A0AAV6M5B8"/>
<dbReference type="GO" id="GO:0008270">
    <property type="term" value="F:zinc ion binding"/>
    <property type="evidence" value="ECO:0007669"/>
    <property type="project" value="UniProtKB-KW"/>
</dbReference>
<keyword evidence="1" id="KW-0479">Metal-binding</keyword>
<feature type="domain" description="RING-type" evidence="3">
    <location>
        <begin position="520"/>
        <end position="575"/>
    </location>
</feature>
<dbReference type="PANTHER" id="PTHR31150">
    <property type="entry name" value="EXPRESSED PROTEIN"/>
    <property type="match status" value="1"/>
</dbReference>
<dbReference type="PANTHER" id="PTHR31150:SF6">
    <property type="entry name" value="ZINC ION BINDING PROTEIN"/>
    <property type="match status" value="1"/>
</dbReference>
<keyword evidence="1" id="KW-0862">Zinc</keyword>
<evidence type="ECO:0000256" key="2">
    <source>
        <dbReference type="SAM" id="MobiDB-lite"/>
    </source>
</evidence>
<proteinExistence type="predicted"/>
<dbReference type="InterPro" id="IPR001841">
    <property type="entry name" value="Znf_RING"/>
</dbReference>
<dbReference type="Proteomes" id="UP000685013">
    <property type="component" value="Chromosome 17"/>
</dbReference>
<protein>
    <recommendedName>
        <fullName evidence="3">RING-type domain-containing protein</fullName>
    </recommendedName>
</protein>
<evidence type="ECO:0000313" key="5">
    <source>
        <dbReference type="Proteomes" id="UP000685013"/>
    </source>
</evidence>
<evidence type="ECO:0000256" key="1">
    <source>
        <dbReference type="PROSITE-ProRule" id="PRU00175"/>
    </source>
</evidence>
<evidence type="ECO:0000313" key="4">
    <source>
        <dbReference type="EMBL" id="KAG6575644.1"/>
    </source>
</evidence>
<dbReference type="EMBL" id="JAGKQH010000017">
    <property type="protein sequence ID" value="KAG6575644.1"/>
    <property type="molecule type" value="Genomic_DNA"/>
</dbReference>
<keyword evidence="5" id="KW-1185">Reference proteome</keyword>
<organism evidence="4 5">
    <name type="scientific">Cucurbita argyrosperma subsp. sororia</name>
    <dbReference type="NCBI Taxonomy" id="37648"/>
    <lineage>
        <taxon>Eukaryota</taxon>
        <taxon>Viridiplantae</taxon>
        <taxon>Streptophyta</taxon>
        <taxon>Embryophyta</taxon>
        <taxon>Tracheophyta</taxon>
        <taxon>Spermatophyta</taxon>
        <taxon>Magnoliopsida</taxon>
        <taxon>eudicotyledons</taxon>
        <taxon>Gunneridae</taxon>
        <taxon>Pentapetalae</taxon>
        <taxon>rosids</taxon>
        <taxon>fabids</taxon>
        <taxon>Cucurbitales</taxon>
        <taxon>Cucurbitaceae</taxon>
        <taxon>Cucurbiteae</taxon>
        <taxon>Cucurbita</taxon>
    </lineage>
</organism>
<dbReference type="PROSITE" id="PS50089">
    <property type="entry name" value="ZF_RING_2"/>
    <property type="match status" value="1"/>
</dbReference>
<accession>A0AAV6M5B8</accession>
<comment type="caution">
    <text evidence="4">The sequence shown here is derived from an EMBL/GenBank/DDBJ whole genome shotgun (WGS) entry which is preliminary data.</text>
</comment>
<keyword evidence="1" id="KW-0863">Zinc-finger</keyword>
<gene>
    <name evidence="4" type="ORF">SDJN03_26283</name>
</gene>
<sequence>MQIQSFVFGIDSGEWKRDTTNYEAWKWNPHLERQIPPCPTVSSLSFRMDSIEKDNLNLRNKLSGFISDDENEESRCLGTIRSDANFNGLHEEYSAASGFHHSQFPDPSVSSHPNLAGSFSDSISYTDIDWSFDGSRLGLSSQKWSHSIYANPKNKTNASFRIRSPELASICRVPARSHEAEGIHRVTNNHNFHSAECEDQIDLNITAICSALQPHGLEELDAEALDVGCQTKATTAVNKADKISGFKDNSGDIPNLTTFPQNSVGVRCSNFINFSLHQSSVFQPSIIVGGDNPFPTPSFTDDSGLTPAVVQGDEDILNSLKNAPPPTTESVNSKIELSSQCWFTDLESCLLRRDQSQRPSEQKSHPDVRNFASEFPTFAPSLGISATISVPDQSVELVQSAGPSQPPQNVGNALASGKQDAKEFGTVEDSGIAKSNPNPPVFASSPVSANTDISFKAHLAQKTEIDPNQVYQPIISESVPLVSSKFEDLRDRSFRRSRTSRCYIKCRDLDQTPKLSGERCFICKRDLSFKPEGSLILPKIPPTVAVLPCSHVFHGLCLERVTPQNQAEDPPCLPCAVGET</sequence>
<feature type="region of interest" description="Disordered" evidence="2">
    <location>
        <begin position="398"/>
        <end position="419"/>
    </location>
</feature>